<evidence type="ECO:0008006" key="3">
    <source>
        <dbReference type="Google" id="ProtNLM"/>
    </source>
</evidence>
<accession>A0A139H8J1</accession>
<evidence type="ECO:0000313" key="1">
    <source>
        <dbReference type="EMBL" id="KXS98783.1"/>
    </source>
</evidence>
<keyword evidence="2" id="KW-1185">Reference proteome</keyword>
<dbReference type="InterPro" id="IPR022025">
    <property type="entry name" value="Amidoligase_2"/>
</dbReference>
<protein>
    <recommendedName>
        <fullName evidence="3">Amidoligase enzyme</fullName>
    </recommendedName>
</protein>
<sequence length="478" mass="53754">MQSSKHASVSEEDLSGDGTEKLDMTLGVEIECLLVQDLQLEPFPDDHSISHVRHGLCLTDEQTQSLPSPDDSIYTHAIEVVSRTMQRGRGLSTTLDDRDSSHMHEISYDEEITAVITALNAHFNMSHAQRSNAYRLVVNEQCGLHVHIGNGRKSFPLHTIKNVVAMHTANEKQIDGLHAVSRVDGRTLISGKLLSVSPSWKHSYNKPWSAHFVDLEHAVRNGKAKIYGSSFPPAGQQYPNVLFDERPELRKAVLSNDLPPPTRKSIPAQLDNLASYEPHSYDQNTSDHLRGKKLTIESRQHVGTLEPDEILSWTDVLLHLLQFAHDHPKEQVRTLCLKISHCLWPQREHSHLQALPISHWCIELGRAISSAERQPRRDRSASQNLALLYSGDREPGNEFERSFWQFVKGYLEVLEGSGLQVSEMQKGRLILGNRILGTVEKVEGVVLGGIDDFEFEESELEGLEIVSVEWEGIEGAKR</sequence>
<reference evidence="1 2" key="1">
    <citation type="submission" date="2015-07" db="EMBL/GenBank/DDBJ databases">
        <title>Comparative genomics of the Sigatoka disease complex on banana suggests a link between parallel evolutionary changes in Pseudocercospora fijiensis and Pseudocercospora eumusae and increased virulence on the banana host.</title>
        <authorList>
            <person name="Chang T.-C."/>
            <person name="Salvucci A."/>
            <person name="Crous P.W."/>
            <person name="Stergiopoulos I."/>
        </authorList>
    </citation>
    <scope>NUCLEOTIDE SEQUENCE [LARGE SCALE GENOMIC DNA]</scope>
    <source>
        <strain evidence="1 2">CBS 114824</strain>
    </source>
</reference>
<dbReference type="OrthoDB" id="412402at2759"/>
<dbReference type="Proteomes" id="UP000070133">
    <property type="component" value="Unassembled WGS sequence"/>
</dbReference>
<organism evidence="1 2">
    <name type="scientific">Pseudocercospora eumusae</name>
    <dbReference type="NCBI Taxonomy" id="321146"/>
    <lineage>
        <taxon>Eukaryota</taxon>
        <taxon>Fungi</taxon>
        <taxon>Dikarya</taxon>
        <taxon>Ascomycota</taxon>
        <taxon>Pezizomycotina</taxon>
        <taxon>Dothideomycetes</taxon>
        <taxon>Dothideomycetidae</taxon>
        <taxon>Mycosphaerellales</taxon>
        <taxon>Mycosphaerellaceae</taxon>
        <taxon>Pseudocercospora</taxon>
    </lineage>
</organism>
<dbReference type="STRING" id="321146.A0A139H8J1"/>
<dbReference type="PANTHER" id="PTHR36847:SF1">
    <property type="entry name" value="AMIDOLIGASE ENZYME"/>
    <property type="match status" value="1"/>
</dbReference>
<dbReference type="Pfam" id="PF12224">
    <property type="entry name" value="Amidoligase_2"/>
    <property type="match status" value="1"/>
</dbReference>
<proteinExistence type="predicted"/>
<comment type="caution">
    <text evidence="1">The sequence shown here is derived from an EMBL/GenBank/DDBJ whole genome shotgun (WGS) entry which is preliminary data.</text>
</comment>
<dbReference type="EMBL" id="LFZN01000106">
    <property type="protein sequence ID" value="KXS98783.1"/>
    <property type="molecule type" value="Genomic_DNA"/>
</dbReference>
<evidence type="ECO:0000313" key="2">
    <source>
        <dbReference type="Proteomes" id="UP000070133"/>
    </source>
</evidence>
<name>A0A139H8J1_9PEZI</name>
<dbReference type="PANTHER" id="PTHR36847">
    <property type="entry name" value="AMIDOLIGASE ENZYME"/>
    <property type="match status" value="1"/>
</dbReference>
<gene>
    <name evidence="1" type="ORF">AC578_9062</name>
</gene>
<dbReference type="AlphaFoldDB" id="A0A139H8J1"/>